<dbReference type="Pfam" id="PF13559">
    <property type="entry name" value="DUF4129"/>
    <property type="match status" value="1"/>
</dbReference>
<organism evidence="4 5">
    <name type="scientific">Ktedonobacter racemifer DSM 44963</name>
    <dbReference type="NCBI Taxonomy" id="485913"/>
    <lineage>
        <taxon>Bacteria</taxon>
        <taxon>Bacillati</taxon>
        <taxon>Chloroflexota</taxon>
        <taxon>Ktedonobacteria</taxon>
        <taxon>Ktedonobacterales</taxon>
        <taxon>Ktedonobacteraceae</taxon>
        <taxon>Ktedonobacter</taxon>
    </lineage>
</organism>
<reference evidence="4 5" key="1">
    <citation type="journal article" date="2011" name="Stand. Genomic Sci.">
        <title>Non-contiguous finished genome sequence and contextual data of the filamentous soil bacterium Ktedonobacter racemifer type strain (SOSP1-21).</title>
        <authorList>
            <person name="Chang Y.J."/>
            <person name="Land M."/>
            <person name="Hauser L."/>
            <person name="Chertkov O."/>
            <person name="Del Rio T.G."/>
            <person name="Nolan M."/>
            <person name="Copeland A."/>
            <person name="Tice H."/>
            <person name="Cheng J.F."/>
            <person name="Lucas S."/>
            <person name="Han C."/>
            <person name="Goodwin L."/>
            <person name="Pitluck S."/>
            <person name="Ivanova N."/>
            <person name="Ovchinikova G."/>
            <person name="Pati A."/>
            <person name="Chen A."/>
            <person name="Palaniappan K."/>
            <person name="Mavromatis K."/>
            <person name="Liolios K."/>
            <person name="Brettin T."/>
            <person name="Fiebig A."/>
            <person name="Rohde M."/>
            <person name="Abt B."/>
            <person name="Goker M."/>
            <person name="Detter J.C."/>
            <person name="Woyke T."/>
            <person name="Bristow J."/>
            <person name="Eisen J.A."/>
            <person name="Markowitz V."/>
            <person name="Hugenholtz P."/>
            <person name="Kyrpides N.C."/>
            <person name="Klenk H.P."/>
            <person name="Lapidus A."/>
        </authorList>
    </citation>
    <scope>NUCLEOTIDE SEQUENCE [LARGE SCALE GENOMIC DNA]</scope>
    <source>
        <strain evidence="5">DSM 44963</strain>
    </source>
</reference>
<feature type="compositionally biased region" description="Low complexity" evidence="1">
    <location>
        <begin position="637"/>
        <end position="669"/>
    </location>
</feature>
<dbReference type="InterPro" id="IPR025403">
    <property type="entry name" value="TgpA-like_C"/>
</dbReference>
<dbReference type="Pfam" id="PF01841">
    <property type="entry name" value="Transglut_core"/>
    <property type="match status" value="1"/>
</dbReference>
<dbReference type="PANTHER" id="PTHR42736">
    <property type="entry name" value="PROTEIN-GLUTAMINE GAMMA-GLUTAMYLTRANSFERASE"/>
    <property type="match status" value="1"/>
</dbReference>
<dbReference type="SUPFAM" id="SSF54001">
    <property type="entry name" value="Cysteine proteinases"/>
    <property type="match status" value="1"/>
</dbReference>
<evidence type="ECO:0000256" key="2">
    <source>
        <dbReference type="SAM" id="Phobius"/>
    </source>
</evidence>
<dbReference type="FunCoup" id="D6TEG8">
    <property type="interactions" value="140"/>
</dbReference>
<dbReference type="Gene3D" id="3.10.620.30">
    <property type="match status" value="1"/>
</dbReference>
<evidence type="ECO:0000313" key="4">
    <source>
        <dbReference type="EMBL" id="EFH90341.1"/>
    </source>
</evidence>
<dbReference type="InterPro" id="IPR002931">
    <property type="entry name" value="Transglutaminase-like"/>
</dbReference>
<dbReference type="EMBL" id="ADVG01000001">
    <property type="protein sequence ID" value="EFH90341.1"/>
    <property type="molecule type" value="Genomic_DNA"/>
</dbReference>
<feature type="transmembrane region" description="Helical" evidence="2">
    <location>
        <begin position="227"/>
        <end position="248"/>
    </location>
</feature>
<protein>
    <submittedName>
        <fullName evidence="4">Transglutaminase domain protein</fullName>
    </submittedName>
</protein>
<dbReference type="SMART" id="SM00460">
    <property type="entry name" value="TGc"/>
    <property type="match status" value="1"/>
</dbReference>
<dbReference type="InParanoid" id="D6TEG8"/>
<proteinExistence type="predicted"/>
<evidence type="ECO:0000256" key="1">
    <source>
        <dbReference type="SAM" id="MobiDB-lite"/>
    </source>
</evidence>
<dbReference type="OrthoDB" id="9804872at2"/>
<gene>
    <name evidence="4" type="ORF">Krac_11959</name>
</gene>
<evidence type="ECO:0000259" key="3">
    <source>
        <dbReference type="SMART" id="SM00460"/>
    </source>
</evidence>
<feature type="region of interest" description="Disordered" evidence="1">
    <location>
        <begin position="636"/>
        <end position="687"/>
    </location>
</feature>
<keyword evidence="5" id="KW-1185">Reference proteome</keyword>
<feature type="transmembrane region" description="Helical" evidence="2">
    <location>
        <begin position="698"/>
        <end position="719"/>
    </location>
</feature>
<dbReference type="InterPro" id="IPR038765">
    <property type="entry name" value="Papain-like_cys_pep_sf"/>
</dbReference>
<dbReference type="STRING" id="485913.Krac_11959"/>
<evidence type="ECO:0000313" key="5">
    <source>
        <dbReference type="Proteomes" id="UP000004508"/>
    </source>
</evidence>
<name>D6TEG8_KTERA</name>
<dbReference type="PANTHER" id="PTHR42736:SF1">
    <property type="entry name" value="PROTEIN-GLUTAMINE GAMMA-GLUTAMYLTRANSFERASE"/>
    <property type="match status" value="1"/>
</dbReference>
<feature type="domain" description="Transglutaminase-like" evidence="3">
    <location>
        <begin position="563"/>
        <end position="634"/>
    </location>
</feature>
<sequence length="824" mass="91836">MRPSVVDPKRSSPMPVKPFDGAARHVPHSITSFPTYPATPGFSRSRGTPKTPPPAANGGKTRPSLVLAPLEGWLPLVCLGVALYCVIASMQAAKWVGHDTLFPWGGLLGMVLGLIIAKLPKGPQSLFHLGTCLLGFWFALWLTSFAAYHVPIVLVLNGLRSVFTGSLLDLPPGLAEALFFFYLTFLTFFLGYFGCWLVYRARLPWLVVLIYSAILLVNLNYVKQDAVYLVCILGGALMLLVARVHLAAQVAQWRRDGLYTDRSWLRGMVWRCMQVTCGFTLCTLLLSNFLPFAQQTQGGVVFWDHLDNGWNNLVNGRFSWRDPSSLFNGTPSNFFDKRLHITGQVNLPRGEVLSYTSSNQKPQYLLGFTFNDFDGHLSWKSSLDQNATQYFEPNAMLQSDVPQVSDDQITTRVTLAQPPGGPAYIFAPEQPVRFDVSTAISYDVTANTWMQQNPLQKGEIYTVISQLPPHDPDLLATVPLPEHDPAFWNADTNYDIIKSSYTQIDEKDYSPRVLAQVKQWVGNTSTTYGALKALEQHLSDQAQFTYSVSNPDIVSSANVVDWLLQNKRGYCTYYASAMIVMARMLHIPTRMANGFSSGHFDEQRKTWIVDGQDAHSWVQAYFPNLGWVNFEPTPGYSTTSPAKPTPTVTPTQPAQKPTPTSTATAKNTPLTHHQSTPPPDTAMGGTGVQGAGGISDAVLLNIALLALLIAVIIFGLALFTSWWRGLYANSTFIASTYWRFCWLASKFGFAPRPWQTPYEYSGMLSQQAPEQVAPLWRLTELFVRDRWGPRSSVPSPDTSAETRRMQPALRGMAWHLLLNKWRKK</sequence>
<feature type="region of interest" description="Disordered" evidence="1">
    <location>
        <begin position="1"/>
        <end position="60"/>
    </location>
</feature>
<keyword evidence="2" id="KW-1133">Transmembrane helix</keyword>
<feature type="transmembrane region" description="Helical" evidence="2">
    <location>
        <begin position="70"/>
        <end position="89"/>
    </location>
</feature>
<keyword evidence="2" id="KW-0472">Membrane</keyword>
<feature type="transmembrane region" description="Helical" evidence="2">
    <location>
        <begin position="269"/>
        <end position="290"/>
    </location>
</feature>
<feature type="transmembrane region" description="Helical" evidence="2">
    <location>
        <begin position="101"/>
        <end position="119"/>
    </location>
</feature>
<feature type="transmembrane region" description="Helical" evidence="2">
    <location>
        <begin position="203"/>
        <end position="221"/>
    </location>
</feature>
<dbReference type="Proteomes" id="UP000004508">
    <property type="component" value="Unassembled WGS sequence"/>
</dbReference>
<dbReference type="AlphaFoldDB" id="D6TEG8"/>
<dbReference type="InterPro" id="IPR052901">
    <property type="entry name" value="Bact_TGase-like"/>
</dbReference>
<feature type="transmembrane region" description="Helical" evidence="2">
    <location>
        <begin position="126"/>
        <end position="159"/>
    </location>
</feature>
<keyword evidence="2" id="KW-0812">Transmembrane</keyword>
<accession>D6TEG8</accession>
<feature type="transmembrane region" description="Helical" evidence="2">
    <location>
        <begin position="179"/>
        <end position="198"/>
    </location>
</feature>
<dbReference type="eggNOG" id="COG1305">
    <property type="taxonomic scope" value="Bacteria"/>
</dbReference>
<comment type="caution">
    <text evidence="4">The sequence shown here is derived from an EMBL/GenBank/DDBJ whole genome shotgun (WGS) entry which is preliminary data.</text>
</comment>